<dbReference type="PANTHER" id="PTHR22298">
    <property type="entry name" value="ENDO-1,4-BETA-GLUCANASE"/>
    <property type="match status" value="1"/>
</dbReference>
<dbReference type="SUPFAM" id="SSF48208">
    <property type="entry name" value="Six-hairpin glycosidases"/>
    <property type="match status" value="1"/>
</dbReference>
<dbReference type="Proteomes" id="UP000250462">
    <property type="component" value="Unassembled WGS sequence"/>
</dbReference>
<keyword evidence="2 8" id="KW-0378">Hydrolase</keyword>
<evidence type="ECO:0000256" key="5">
    <source>
        <dbReference type="ARBA" id="ARBA00023326"/>
    </source>
</evidence>
<evidence type="ECO:0000256" key="2">
    <source>
        <dbReference type="ARBA" id="ARBA00022801"/>
    </source>
</evidence>
<dbReference type="EMBL" id="QMIG01000007">
    <property type="protein sequence ID" value="RAW14833.1"/>
    <property type="molecule type" value="Genomic_DNA"/>
</dbReference>
<dbReference type="InterPro" id="IPR001701">
    <property type="entry name" value="Glyco_hydro_9"/>
</dbReference>
<dbReference type="CDD" id="cd02850">
    <property type="entry name" value="E_set_Cellulase_N"/>
    <property type="match status" value="1"/>
</dbReference>
<reference evidence="8 9" key="1">
    <citation type="submission" date="2018-06" db="EMBL/GenBank/DDBJ databases">
        <title>Phytoactinopolyspora halophila sp. nov., a novel halophilic actinomycete isolated from a saline soil in China.</title>
        <authorList>
            <person name="Tang S.-K."/>
        </authorList>
    </citation>
    <scope>NUCLEOTIDE SEQUENCE [LARGE SCALE GENOMIC DNA]</scope>
    <source>
        <strain evidence="8 9">YIM 96934</strain>
    </source>
</reference>
<evidence type="ECO:0000256" key="1">
    <source>
        <dbReference type="ARBA" id="ARBA00007072"/>
    </source>
</evidence>
<dbReference type="Gene3D" id="1.50.10.10">
    <property type="match status" value="1"/>
</dbReference>
<feature type="domain" description="Cellulase Ig-like" evidence="7">
    <location>
        <begin position="14"/>
        <end position="97"/>
    </location>
</feature>
<keyword evidence="9" id="KW-1185">Reference proteome</keyword>
<gene>
    <name evidence="8" type="ORF">DPM12_10110</name>
</gene>
<evidence type="ECO:0000313" key="8">
    <source>
        <dbReference type="EMBL" id="RAW14833.1"/>
    </source>
</evidence>
<sequence>MTTGGAVDEFKHETGPRVRINQVGYLPDGPKRATLVTDADEPVAWELVDAGGGVAASGTSEPRGFDESAGLDVHTIDFGDVPIRGTGFRLAADGEESYPFDIDPALYDQLRMDSLGMYYTQRSGIEIESIEIGGEFEKEEYARPAGHVSEFGGDDVNQGDFGVPCLPNEGVTDHRGNPQLGGFEHYGPDGWDCPDGYTLDAAGGWYDADDHGKYVVNSGISIYQLLSAYERSLRAGVVNGVNDAALGDATLLIPERGNGIPDILDEAGWNLDWMLAMQVADGTAMRIAGETFDAGGLVHHKLHDVAWTGLDTLPHEDPMPRYVHRPSTAATLNLAAAAAQGARLFGRFDPGYADELLAAARRAWEAAKEHPDIYAPNTNDLDPNPGGGPYDDTEVDDEFYWAAAQLYLTTGEDEFRDAVLSSPYHVGGERADIWRATGFDWCFTAAAGRLDLATVPNDLPGRADVIDSVIDGADRYLATQAGQPFGHPYDPGDYDWGSSHQVINNAVVIATAYDLTGERAYRDGALEAIDYVLGRNAINNSYVTGYGTHCSQHMHSRWYASADRLPPFPPGTLAGGPNSRLQDLVARANLEGCAPQACYIDHADSSSTNGIAINWNAALVWYASWVTYRARWGRRS</sequence>
<name>A0A329QRJ9_9ACTN</name>
<dbReference type="InterPro" id="IPR014756">
    <property type="entry name" value="Ig_E-set"/>
</dbReference>
<accession>A0A329QRJ9</accession>
<evidence type="ECO:0000256" key="4">
    <source>
        <dbReference type="ARBA" id="ARBA00023295"/>
    </source>
</evidence>
<dbReference type="OrthoDB" id="9808897at2"/>
<dbReference type="GO" id="GO:0008810">
    <property type="term" value="F:cellulase activity"/>
    <property type="evidence" value="ECO:0007669"/>
    <property type="project" value="InterPro"/>
</dbReference>
<dbReference type="Pfam" id="PF02927">
    <property type="entry name" value="CelD_N"/>
    <property type="match status" value="1"/>
</dbReference>
<dbReference type="InterPro" id="IPR013783">
    <property type="entry name" value="Ig-like_fold"/>
</dbReference>
<keyword evidence="5" id="KW-0624">Polysaccharide degradation</keyword>
<organism evidence="8 9">
    <name type="scientific">Phytoactinopolyspora halophila</name>
    <dbReference type="NCBI Taxonomy" id="1981511"/>
    <lineage>
        <taxon>Bacteria</taxon>
        <taxon>Bacillati</taxon>
        <taxon>Actinomycetota</taxon>
        <taxon>Actinomycetes</taxon>
        <taxon>Jiangellales</taxon>
        <taxon>Jiangellaceae</taxon>
        <taxon>Phytoactinopolyspora</taxon>
    </lineage>
</organism>
<proteinExistence type="inferred from homology"/>
<evidence type="ECO:0000259" key="7">
    <source>
        <dbReference type="Pfam" id="PF02927"/>
    </source>
</evidence>
<protein>
    <submittedName>
        <fullName evidence="8">Glycosyl hydrolase family 5</fullName>
    </submittedName>
</protein>
<evidence type="ECO:0000256" key="3">
    <source>
        <dbReference type="ARBA" id="ARBA00023277"/>
    </source>
</evidence>
<dbReference type="SUPFAM" id="SSF81296">
    <property type="entry name" value="E set domains"/>
    <property type="match status" value="1"/>
</dbReference>
<evidence type="ECO:0000259" key="6">
    <source>
        <dbReference type="Pfam" id="PF00759"/>
    </source>
</evidence>
<dbReference type="InterPro" id="IPR008928">
    <property type="entry name" value="6-hairpin_glycosidase_sf"/>
</dbReference>
<keyword evidence="3" id="KW-0119">Carbohydrate metabolism</keyword>
<evidence type="ECO:0000313" key="9">
    <source>
        <dbReference type="Proteomes" id="UP000250462"/>
    </source>
</evidence>
<dbReference type="InterPro" id="IPR012341">
    <property type="entry name" value="6hp_glycosidase-like_sf"/>
</dbReference>
<dbReference type="GO" id="GO:0000272">
    <property type="term" value="P:polysaccharide catabolic process"/>
    <property type="evidence" value="ECO:0007669"/>
    <property type="project" value="UniProtKB-KW"/>
</dbReference>
<keyword evidence="4" id="KW-0326">Glycosidase</keyword>
<dbReference type="Gene3D" id="2.60.40.10">
    <property type="entry name" value="Immunoglobulins"/>
    <property type="match status" value="1"/>
</dbReference>
<dbReference type="InterPro" id="IPR004197">
    <property type="entry name" value="Cellulase_Ig-like"/>
</dbReference>
<feature type="domain" description="Glycoside hydrolase family 9" evidence="6">
    <location>
        <begin position="107"/>
        <end position="622"/>
    </location>
</feature>
<dbReference type="AlphaFoldDB" id="A0A329QRJ9"/>
<dbReference type="Pfam" id="PF00759">
    <property type="entry name" value="Glyco_hydro_9"/>
    <property type="match status" value="1"/>
</dbReference>
<comment type="caution">
    <text evidence="8">The sequence shown here is derived from an EMBL/GenBank/DDBJ whole genome shotgun (WGS) entry which is preliminary data.</text>
</comment>
<comment type="similarity">
    <text evidence="1">Belongs to the glycosyl hydrolase 9 (cellulase E) family.</text>
</comment>